<evidence type="ECO:0000256" key="1">
    <source>
        <dbReference type="SAM" id="Phobius"/>
    </source>
</evidence>
<organism evidence="2 3">
    <name type="scientific">Triparma laevis f. longispina</name>
    <dbReference type="NCBI Taxonomy" id="1714387"/>
    <lineage>
        <taxon>Eukaryota</taxon>
        <taxon>Sar</taxon>
        <taxon>Stramenopiles</taxon>
        <taxon>Ochrophyta</taxon>
        <taxon>Bolidophyceae</taxon>
        <taxon>Parmales</taxon>
        <taxon>Triparmaceae</taxon>
        <taxon>Triparma</taxon>
    </lineage>
</organism>
<comment type="caution">
    <text evidence="2">The sequence shown here is derived from an EMBL/GenBank/DDBJ whole genome shotgun (WGS) entry which is preliminary data.</text>
</comment>
<accession>A0A9W7E2C0</accession>
<keyword evidence="3" id="KW-1185">Reference proteome</keyword>
<sequence length="223" mass="24878">MYECFPDPEREFKLFLISDPSVSCEPSLEKTIILIHCSALSVLVGVGFPIFSFLKIQSLRKADKRDFDSSFTNLFQFYNTRMPYFETVQLTRKGLLIFVLTHADTSVLKAHLSLGGINGGFLLLFSCTSPFVYYATSHSKRNSFQIAEVSSTVICLVGNALGLIGALKMSDQTFIDLLGGVLAATNIVFFIVSMFKYNRELEIYQIESSSARSILRATKRTGS</sequence>
<keyword evidence="1" id="KW-1133">Transmembrane helix</keyword>
<dbReference type="EMBL" id="BRXW01000533">
    <property type="protein sequence ID" value="GMH63647.1"/>
    <property type="molecule type" value="Genomic_DNA"/>
</dbReference>
<proteinExistence type="predicted"/>
<dbReference type="PANTHER" id="PTHR11319">
    <property type="entry name" value="G PROTEIN-COUPLED RECEPTOR-RELATED"/>
    <property type="match status" value="1"/>
</dbReference>
<reference evidence="3" key="1">
    <citation type="journal article" date="2023" name="Commun. Biol.">
        <title>Genome analysis of Parmales, the sister group of diatoms, reveals the evolutionary specialization of diatoms from phago-mixotrophs to photoautotrophs.</title>
        <authorList>
            <person name="Ban H."/>
            <person name="Sato S."/>
            <person name="Yoshikawa S."/>
            <person name="Yamada K."/>
            <person name="Nakamura Y."/>
            <person name="Ichinomiya M."/>
            <person name="Sato N."/>
            <person name="Blanc-Mathieu R."/>
            <person name="Endo H."/>
            <person name="Kuwata A."/>
            <person name="Ogata H."/>
        </authorList>
    </citation>
    <scope>NUCLEOTIDE SEQUENCE [LARGE SCALE GENOMIC DNA]</scope>
    <source>
        <strain evidence="3">NIES 3700</strain>
    </source>
</reference>
<keyword evidence="1" id="KW-0812">Transmembrane</keyword>
<keyword evidence="1" id="KW-0472">Membrane</keyword>
<evidence type="ECO:0000313" key="2">
    <source>
        <dbReference type="EMBL" id="GMH63647.1"/>
    </source>
</evidence>
<gene>
    <name evidence="2" type="ORF">TrLO_g4307</name>
</gene>
<evidence type="ECO:0000313" key="3">
    <source>
        <dbReference type="Proteomes" id="UP001165122"/>
    </source>
</evidence>
<feature type="transmembrane region" description="Helical" evidence="1">
    <location>
        <begin position="32"/>
        <end position="54"/>
    </location>
</feature>
<feature type="transmembrane region" description="Helical" evidence="1">
    <location>
        <begin position="114"/>
        <end position="134"/>
    </location>
</feature>
<feature type="transmembrane region" description="Helical" evidence="1">
    <location>
        <begin position="173"/>
        <end position="195"/>
    </location>
</feature>
<feature type="transmembrane region" description="Helical" evidence="1">
    <location>
        <begin position="146"/>
        <end position="167"/>
    </location>
</feature>
<dbReference type="Proteomes" id="UP001165122">
    <property type="component" value="Unassembled WGS sequence"/>
</dbReference>
<dbReference type="AlphaFoldDB" id="A0A9W7E2C0"/>
<dbReference type="PANTHER" id="PTHR11319:SF35">
    <property type="entry name" value="OUTER MEMBRANE PROTEIN PMPC-RELATED"/>
    <property type="match status" value="1"/>
</dbReference>
<protein>
    <submittedName>
        <fullName evidence="2">Uncharacterized protein</fullName>
    </submittedName>
</protein>
<name>A0A9W7E2C0_9STRA</name>